<keyword evidence="1" id="KW-1188">Viral release from host cell</keyword>
<evidence type="ECO:0000313" key="4">
    <source>
        <dbReference type="Proteomes" id="UP000597444"/>
    </source>
</evidence>
<keyword evidence="4" id="KW-1185">Reference proteome</keyword>
<dbReference type="InterPro" id="IPR035421">
    <property type="entry name" value="Terminase_6C"/>
</dbReference>
<organism evidence="3 4">
    <name type="scientific">Reticulibacter mediterranei</name>
    <dbReference type="NCBI Taxonomy" id="2778369"/>
    <lineage>
        <taxon>Bacteria</taxon>
        <taxon>Bacillati</taxon>
        <taxon>Chloroflexota</taxon>
        <taxon>Ktedonobacteria</taxon>
        <taxon>Ktedonobacterales</taxon>
        <taxon>Reticulibacteraceae</taxon>
        <taxon>Reticulibacter</taxon>
    </lineage>
</organism>
<accession>A0A8J3N8H5</accession>
<gene>
    <name evidence="3" type="ORF">KSF_095830</name>
</gene>
<dbReference type="Pfam" id="PF17289">
    <property type="entry name" value="Terminase_6C"/>
    <property type="match status" value="1"/>
</dbReference>
<proteinExistence type="predicted"/>
<dbReference type="Pfam" id="PF03237">
    <property type="entry name" value="Terminase_6N"/>
    <property type="match status" value="1"/>
</dbReference>
<comment type="caution">
    <text evidence="3">The sequence shown here is derived from an EMBL/GenBank/DDBJ whole genome shotgun (WGS) entry which is preliminary data.</text>
</comment>
<dbReference type="InterPro" id="IPR027417">
    <property type="entry name" value="P-loop_NTPase"/>
</dbReference>
<dbReference type="Proteomes" id="UP000597444">
    <property type="component" value="Unassembled WGS sequence"/>
</dbReference>
<name>A0A8J3N8H5_9CHLR</name>
<dbReference type="AlphaFoldDB" id="A0A8J3N8H5"/>
<evidence type="ECO:0000313" key="3">
    <source>
        <dbReference type="EMBL" id="GHO99535.1"/>
    </source>
</evidence>
<sequence>MKTATKQLSLEQEARFFRLFASWSKRRKHEYIKKCSPAKAWRLKYTWQAWARESQLAPLGNWSTWVVKAGRGWGKTRTGAEWIIEKAQQYPGCHIALVGRTVADTRKVMIEGISGILKVSPPWFMPKYEPTKRLLTWPNGSTATTYSADEPDQLRGPQHSFAWADERAAWQYDDAWDQLSFGLRIAPAPGVEPQCIVTTTPRNTKAIKALVADPTTIVTNGRMYENRDNLAPRFIREIERRYAGTRLGLQEIDGEIVDDIDGALWKRKWIDDGRVVKYPSLKRIVVAVDPPASSQETSEDPAECGIVVVGLGIDDHAYVLADHSLIGTPDEWASEVLAAYNKFKADLIVGEVNNGGEMVGHTIKMAAKLAGMGHIPYEAIRASRGKQIRAEPVSTIYKNQYVHHVGVHADLEFQLCNWVPGERSPDRLDAMVWGVTKLMLPDGAGGGVLIATDDERDTQQVIPPTSWEELAGQTEWYDIAQSRDDGRISAHRKERIALTFCKQKGGTTDVALAA</sequence>
<protein>
    <submittedName>
        <fullName evidence="3">Large terminase</fullName>
    </submittedName>
</protein>
<dbReference type="Gene3D" id="3.40.50.300">
    <property type="entry name" value="P-loop containing nucleotide triphosphate hydrolases"/>
    <property type="match status" value="1"/>
</dbReference>
<dbReference type="RefSeq" id="WP_220210177.1">
    <property type="nucleotide sequence ID" value="NZ_BNJK01000002.1"/>
</dbReference>
<reference evidence="3" key="1">
    <citation type="submission" date="2020-10" db="EMBL/GenBank/DDBJ databases">
        <title>Taxonomic study of unclassified bacteria belonging to the class Ktedonobacteria.</title>
        <authorList>
            <person name="Yabe S."/>
            <person name="Wang C.M."/>
            <person name="Zheng Y."/>
            <person name="Sakai Y."/>
            <person name="Cavaletti L."/>
            <person name="Monciardini P."/>
            <person name="Donadio S."/>
        </authorList>
    </citation>
    <scope>NUCLEOTIDE SEQUENCE</scope>
    <source>
        <strain evidence="3">ID150040</strain>
    </source>
</reference>
<feature type="domain" description="Terminase large subunit gp17-like C-terminal" evidence="2">
    <location>
        <begin position="287"/>
        <end position="435"/>
    </location>
</feature>
<evidence type="ECO:0000256" key="1">
    <source>
        <dbReference type="ARBA" id="ARBA00022612"/>
    </source>
</evidence>
<evidence type="ECO:0000259" key="2">
    <source>
        <dbReference type="Pfam" id="PF17289"/>
    </source>
</evidence>
<dbReference type="EMBL" id="BNJK01000002">
    <property type="protein sequence ID" value="GHO99535.1"/>
    <property type="molecule type" value="Genomic_DNA"/>
</dbReference>